<proteinExistence type="predicted"/>
<feature type="transmembrane region" description="Helical" evidence="2">
    <location>
        <begin position="105"/>
        <end position="124"/>
    </location>
</feature>
<protein>
    <submittedName>
        <fullName evidence="3">Uncharacterized protein</fullName>
    </submittedName>
</protein>
<feature type="compositionally biased region" description="Basic residues" evidence="1">
    <location>
        <begin position="208"/>
        <end position="220"/>
    </location>
</feature>
<sequence>MSNTSQPTDKLAAYRHDLEGAERQAAKQVDYSRHLPFMALGLMIPLIGLFMPHSGQVHGYDVLFFSPTAEAFGTTKPERIYAWLCVTALLLTVGTIVSRSWLVAWVNWAFAGVAWWYSVFAIWMRQSRPVTDPGEGPAFGLIMCLIGLTILFITMSGVIFKRNPLQLALAKARREEVSRDEEALRAQQRLRTGIEPRENAVIEDDRRARAKARRERRQAD</sequence>
<evidence type="ECO:0000256" key="1">
    <source>
        <dbReference type="SAM" id="MobiDB-lite"/>
    </source>
</evidence>
<evidence type="ECO:0000313" key="4">
    <source>
        <dbReference type="Proteomes" id="UP000824189"/>
    </source>
</evidence>
<dbReference type="AlphaFoldDB" id="A0A9D1RW57"/>
<feature type="region of interest" description="Disordered" evidence="1">
    <location>
        <begin position="195"/>
        <end position="220"/>
    </location>
</feature>
<keyword evidence="2" id="KW-0472">Membrane</keyword>
<keyword evidence="2" id="KW-0812">Transmembrane</keyword>
<evidence type="ECO:0000256" key="2">
    <source>
        <dbReference type="SAM" id="Phobius"/>
    </source>
</evidence>
<reference evidence="3" key="2">
    <citation type="submission" date="2021-04" db="EMBL/GenBank/DDBJ databases">
        <authorList>
            <person name="Gilroy R."/>
        </authorList>
    </citation>
    <scope>NUCLEOTIDE SEQUENCE</scope>
    <source>
        <strain evidence="3">4376</strain>
    </source>
</reference>
<name>A0A9D1RW57_9CORY</name>
<dbReference type="EMBL" id="DXFZ01000028">
    <property type="protein sequence ID" value="HIW95284.1"/>
    <property type="molecule type" value="Genomic_DNA"/>
</dbReference>
<dbReference type="Proteomes" id="UP000824189">
    <property type="component" value="Unassembled WGS sequence"/>
</dbReference>
<feature type="transmembrane region" description="Helical" evidence="2">
    <location>
        <begin position="80"/>
        <end position="98"/>
    </location>
</feature>
<reference evidence="3" key="1">
    <citation type="journal article" date="2021" name="PeerJ">
        <title>Extensive microbial diversity within the chicken gut microbiome revealed by metagenomics and culture.</title>
        <authorList>
            <person name="Gilroy R."/>
            <person name="Ravi A."/>
            <person name="Getino M."/>
            <person name="Pursley I."/>
            <person name="Horton D.L."/>
            <person name="Alikhan N.F."/>
            <person name="Baker D."/>
            <person name="Gharbi K."/>
            <person name="Hall N."/>
            <person name="Watson M."/>
            <person name="Adriaenssens E.M."/>
            <person name="Foster-Nyarko E."/>
            <person name="Jarju S."/>
            <person name="Secka A."/>
            <person name="Antonio M."/>
            <person name="Oren A."/>
            <person name="Chaudhuri R.R."/>
            <person name="La Ragione R."/>
            <person name="Hildebrand F."/>
            <person name="Pallen M.J."/>
        </authorList>
    </citation>
    <scope>NUCLEOTIDE SEQUENCE</scope>
    <source>
        <strain evidence="3">4376</strain>
    </source>
</reference>
<organism evidence="3 4">
    <name type="scientific">Candidatus Corynebacterium gallistercoris</name>
    <dbReference type="NCBI Taxonomy" id="2838530"/>
    <lineage>
        <taxon>Bacteria</taxon>
        <taxon>Bacillati</taxon>
        <taxon>Actinomycetota</taxon>
        <taxon>Actinomycetes</taxon>
        <taxon>Mycobacteriales</taxon>
        <taxon>Corynebacteriaceae</taxon>
        <taxon>Corynebacterium</taxon>
    </lineage>
</organism>
<feature type="transmembrane region" description="Helical" evidence="2">
    <location>
        <begin position="136"/>
        <end position="160"/>
    </location>
</feature>
<keyword evidence="2" id="KW-1133">Transmembrane helix</keyword>
<accession>A0A9D1RW57</accession>
<feature type="compositionally biased region" description="Basic and acidic residues" evidence="1">
    <location>
        <begin position="195"/>
        <end position="207"/>
    </location>
</feature>
<evidence type="ECO:0000313" key="3">
    <source>
        <dbReference type="EMBL" id="HIW95284.1"/>
    </source>
</evidence>
<gene>
    <name evidence="3" type="ORF">H9867_02170</name>
</gene>
<feature type="transmembrane region" description="Helical" evidence="2">
    <location>
        <begin position="37"/>
        <end position="60"/>
    </location>
</feature>
<comment type="caution">
    <text evidence="3">The sequence shown here is derived from an EMBL/GenBank/DDBJ whole genome shotgun (WGS) entry which is preliminary data.</text>
</comment>